<proteinExistence type="predicted"/>
<gene>
    <name evidence="1" type="ORF">E0946_04075</name>
</gene>
<keyword evidence="2" id="KW-1185">Reference proteome</keyword>
<accession>A0AC61QJA0</accession>
<sequence length="362" mass="41767">MSLSPNQKEEIALEVIKVLKKRFQSFPDENSIIRNAPFHKAFLAAFSDKIAVTQENNNFFISLSSWYHGLNTTLGQSFFENIANLLCNGEKRAWTSSGNKQPLEITETQKQIINKIITALSNSQRTPDYEQEWNEIINAKESNLVNTIDFSTDIFFEDNTSVTAIELKSVRPNSGEMRGEKQKILEAKAALHRLYRGKEIKFFLGFPFDPTVDIQKGEDECSYDKDRFLNSLVNGKKYFDKAEILIASELWDFLSGSSNTMEEILAIINNIATPNFEKEFDLVSSYNLSKNENYETLLSILDRWCLFSEIEIIKASNILRTNPNNDSHLMRFLNQQCFDSEGKINKRRQNYLLDYIHQLNNT</sequence>
<evidence type="ECO:0000313" key="2">
    <source>
        <dbReference type="Proteomes" id="UP000294588"/>
    </source>
</evidence>
<keyword evidence="1" id="KW-0378">Hydrolase</keyword>
<keyword evidence="1" id="KW-0255">Endonuclease</keyword>
<dbReference type="Proteomes" id="UP000294588">
    <property type="component" value="Unassembled WGS sequence"/>
</dbReference>
<evidence type="ECO:0000313" key="1">
    <source>
        <dbReference type="EMBL" id="TDF73060.1"/>
    </source>
</evidence>
<protein>
    <submittedName>
        <fullName evidence="1">TdeIII family type II restriction endonuclease</fullName>
    </submittedName>
</protein>
<comment type="caution">
    <text evidence="1">The sequence shown here is derived from an EMBL/GenBank/DDBJ whole genome shotgun (WGS) entry which is preliminary data.</text>
</comment>
<reference evidence="1" key="1">
    <citation type="submission" date="2019-03" db="EMBL/GenBank/DDBJ databases">
        <title>Candidatus Syntrophosphaera thermopropionivorans: a novel player in syntrophic propionate oxidation during anaerobic digestion.</title>
        <authorList>
            <person name="Dyksma S."/>
        </authorList>
    </citation>
    <scope>NUCLEOTIDE SEQUENCE</scope>
    <source>
        <strain evidence="1">W5</strain>
    </source>
</reference>
<dbReference type="EMBL" id="SMOG01000009">
    <property type="protein sequence ID" value="TDF73060.1"/>
    <property type="molecule type" value="Genomic_DNA"/>
</dbReference>
<organism evidence="1 2">
    <name type="scientific">Candidatus Syntrophosphaera thermopropionivorans</name>
    <dbReference type="NCBI Taxonomy" id="2593015"/>
    <lineage>
        <taxon>Bacteria</taxon>
        <taxon>Pseudomonadati</taxon>
        <taxon>Candidatus Cloacimonadota</taxon>
        <taxon>Candidatus Cloacimonadia</taxon>
        <taxon>Candidatus Cloacimonadales</taxon>
        <taxon>Candidatus Cloacimonadaceae</taxon>
        <taxon>Candidatus Syntrophosphaera</taxon>
    </lineage>
</organism>
<name>A0AC61QJA0_9BACT</name>
<keyword evidence="1" id="KW-0540">Nuclease</keyword>